<evidence type="ECO:0000256" key="1">
    <source>
        <dbReference type="ARBA" id="ARBA00004225"/>
    </source>
</evidence>
<keyword evidence="8 15" id="KW-1278">Translocase</keyword>
<keyword evidence="10 15" id="KW-1133">Transmembrane helix</keyword>
<keyword evidence="5 15" id="KW-0813">Transport</keyword>
<feature type="transmembrane region" description="Helical" evidence="15">
    <location>
        <begin position="87"/>
        <end position="106"/>
    </location>
</feature>
<dbReference type="InterPro" id="IPR001457">
    <property type="entry name" value="NADH_UbQ/plastoQ_OxRdtase_su6"/>
</dbReference>
<evidence type="ECO:0000256" key="10">
    <source>
        <dbReference type="ARBA" id="ARBA00022989"/>
    </source>
</evidence>
<evidence type="ECO:0000256" key="5">
    <source>
        <dbReference type="ARBA" id="ARBA00022448"/>
    </source>
</evidence>
<name>A0A0U2D6W8_9ANUR</name>
<reference evidence="17" key="1">
    <citation type="journal article" date="2015" name="Mitochondrial DNA">
        <title>The near-complete mitogenome sequence of the Omei Horned Toad Megophrys omeimontis Liu, 1950 (Anura, Megophryidae).</title>
        <authorList>
            <person name="Liu J."/>
            <person name="Xue R."/>
            <person name="Wang Y."/>
            <person name="Li D."/>
            <person name="Yan Q."/>
            <person name="Yang J."/>
        </authorList>
    </citation>
    <scope>NUCLEOTIDE SEQUENCE</scope>
    <source>
        <tissue evidence="17">Muscle</tissue>
    </source>
</reference>
<dbReference type="GO" id="GO:0008137">
    <property type="term" value="F:NADH dehydrogenase (ubiquinone) activity"/>
    <property type="evidence" value="ECO:0007669"/>
    <property type="project" value="UniProtKB-UniRule"/>
</dbReference>
<dbReference type="GO" id="GO:0031966">
    <property type="term" value="C:mitochondrial membrane"/>
    <property type="evidence" value="ECO:0007669"/>
    <property type="project" value="UniProtKB-SubCell"/>
</dbReference>
<keyword evidence="6 15" id="KW-0679">Respiratory chain</keyword>
<dbReference type="InterPro" id="IPR042106">
    <property type="entry name" value="Nuo/plastoQ_OxRdtase_6_NuoJ"/>
</dbReference>
<evidence type="ECO:0000256" key="7">
    <source>
        <dbReference type="ARBA" id="ARBA00022692"/>
    </source>
</evidence>
<dbReference type="Pfam" id="PF00499">
    <property type="entry name" value="Oxidored_q3"/>
    <property type="match status" value="1"/>
</dbReference>
<evidence type="ECO:0000256" key="11">
    <source>
        <dbReference type="ARBA" id="ARBA00023027"/>
    </source>
</evidence>
<evidence type="ECO:0000256" key="3">
    <source>
        <dbReference type="ARBA" id="ARBA00012944"/>
    </source>
</evidence>
<comment type="subcellular location">
    <subcellularLocation>
        <location evidence="1 15">Mitochondrion membrane</location>
        <topology evidence="1 15">Multi-pass membrane protein</topology>
    </subcellularLocation>
</comment>
<comment type="function">
    <text evidence="15">Core subunit of the mitochondrial membrane respiratory chain NADH dehydrogenase (Complex I) which catalyzes electron transfer from NADH through the respiratory chain, using ubiquinone as an electron acceptor. Essential for the catalytic activity and assembly of complex I.</text>
</comment>
<evidence type="ECO:0000256" key="16">
    <source>
        <dbReference type="SAM" id="SignalP"/>
    </source>
</evidence>
<evidence type="ECO:0000256" key="9">
    <source>
        <dbReference type="ARBA" id="ARBA00022982"/>
    </source>
</evidence>
<comment type="catalytic activity">
    <reaction evidence="14 15">
        <text>a ubiquinone + NADH + 5 H(+)(in) = a ubiquinol + NAD(+) + 4 H(+)(out)</text>
        <dbReference type="Rhea" id="RHEA:29091"/>
        <dbReference type="Rhea" id="RHEA-COMP:9565"/>
        <dbReference type="Rhea" id="RHEA-COMP:9566"/>
        <dbReference type="ChEBI" id="CHEBI:15378"/>
        <dbReference type="ChEBI" id="CHEBI:16389"/>
        <dbReference type="ChEBI" id="CHEBI:17976"/>
        <dbReference type="ChEBI" id="CHEBI:57540"/>
        <dbReference type="ChEBI" id="CHEBI:57945"/>
        <dbReference type="EC" id="7.1.1.2"/>
    </reaction>
</comment>
<dbReference type="PANTHER" id="PTHR11435:SF1">
    <property type="entry name" value="NADH-UBIQUINONE OXIDOREDUCTASE CHAIN 6"/>
    <property type="match status" value="1"/>
</dbReference>
<feature type="transmembrane region" description="Helical" evidence="15">
    <location>
        <begin position="126"/>
        <end position="155"/>
    </location>
</feature>
<accession>A0A0U2D6W8</accession>
<dbReference type="PANTHER" id="PTHR11435">
    <property type="entry name" value="NADH UBIQUINONE OXIDOREDUCTASE SUBUNIT ND6"/>
    <property type="match status" value="1"/>
</dbReference>
<dbReference type="AlphaFoldDB" id="A0A0U2D6W8"/>
<evidence type="ECO:0000256" key="15">
    <source>
        <dbReference type="RuleBase" id="RU004430"/>
    </source>
</evidence>
<evidence type="ECO:0000256" key="4">
    <source>
        <dbReference type="ARBA" id="ARBA00021095"/>
    </source>
</evidence>
<keyword evidence="12 15" id="KW-0496">Mitochondrion</keyword>
<comment type="similarity">
    <text evidence="2 15">Belongs to the complex I subunit 6 family.</text>
</comment>
<feature type="signal peptide" evidence="16">
    <location>
        <begin position="1"/>
        <end position="15"/>
    </location>
</feature>
<keyword evidence="7 15" id="KW-0812">Transmembrane</keyword>
<keyword evidence="9 15" id="KW-0249">Electron transport</keyword>
<feature type="transmembrane region" description="Helical" evidence="15">
    <location>
        <begin position="53"/>
        <end position="75"/>
    </location>
</feature>
<keyword evidence="13 15" id="KW-0472">Membrane</keyword>
<keyword evidence="11 15" id="KW-0520">NAD</keyword>
<dbReference type="EMBL" id="KP728257">
    <property type="protein sequence ID" value="AKM21306.1"/>
    <property type="molecule type" value="Genomic_DNA"/>
</dbReference>
<evidence type="ECO:0000256" key="6">
    <source>
        <dbReference type="ARBA" id="ARBA00022660"/>
    </source>
</evidence>
<evidence type="ECO:0000256" key="12">
    <source>
        <dbReference type="ARBA" id="ARBA00023128"/>
    </source>
</evidence>
<evidence type="ECO:0000256" key="2">
    <source>
        <dbReference type="ARBA" id="ARBA00005698"/>
    </source>
</evidence>
<evidence type="ECO:0000256" key="8">
    <source>
        <dbReference type="ARBA" id="ARBA00022967"/>
    </source>
</evidence>
<dbReference type="InterPro" id="IPR050269">
    <property type="entry name" value="ComplexI_Subunit6"/>
</dbReference>
<organism evidence="17">
    <name type="scientific">Megophrys omeimontis</name>
    <name type="common">Mount Omei spadefoot toad</name>
    <dbReference type="NCBI Taxonomy" id="283215"/>
    <lineage>
        <taxon>Eukaryota</taxon>
        <taxon>Metazoa</taxon>
        <taxon>Chordata</taxon>
        <taxon>Craniata</taxon>
        <taxon>Vertebrata</taxon>
        <taxon>Euteleostomi</taxon>
        <taxon>Amphibia</taxon>
        <taxon>Batrachia</taxon>
        <taxon>Anura</taxon>
        <taxon>Pelobatoidea</taxon>
        <taxon>Megophryidae</taxon>
        <taxon>Megophrys</taxon>
    </lineage>
</organism>
<protein>
    <recommendedName>
        <fullName evidence="4 15">NADH-ubiquinone oxidoreductase chain 6</fullName>
        <ecNumber evidence="3 15">7.1.1.2</ecNumber>
    </recommendedName>
</protein>
<evidence type="ECO:0000256" key="14">
    <source>
        <dbReference type="ARBA" id="ARBA00049551"/>
    </source>
</evidence>
<gene>
    <name evidence="17" type="primary">ND6</name>
</gene>
<geneLocation type="mitochondrion" evidence="17"/>
<sequence length="169" mass="18073">MVYLMSFFLICVVLGLVAVASNPSPYFAALGLVVVSAAGCWVIMSAGASFLSMVLFLVYLGGMMVVFAYSAALTAEPYPEAWGSWVVGWYVMIYLVLLGIGVYSMGGVKMEKISEGLKLGAVQGDWAGVSVLYLSGGWLLFIAGWVLLLTLFVVLELSRGQYKGALRAV</sequence>
<dbReference type="EC" id="7.1.1.2" evidence="3 15"/>
<keyword evidence="16" id="KW-0732">Signal</keyword>
<evidence type="ECO:0000256" key="13">
    <source>
        <dbReference type="ARBA" id="ARBA00023136"/>
    </source>
</evidence>
<keyword evidence="15" id="KW-0830">Ubiquinone</keyword>
<feature type="chain" id="PRO_5013017637" description="NADH-ubiquinone oxidoreductase chain 6" evidence="16">
    <location>
        <begin position="16"/>
        <end position="169"/>
    </location>
</feature>
<evidence type="ECO:0000313" key="17">
    <source>
        <dbReference type="EMBL" id="AKM21306.1"/>
    </source>
</evidence>
<dbReference type="Gene3D" id="1.20.120.1200">
    <property type="entry name" value="NADH-ubiquinone/plastoquinone oxidoreductase chain 6, subunit NuoJ"/>
    <property type="match status" value="1"/>
</dbReference>
<proteinExistence type="inferred from homology"/>